<feature type="compositionally biased region" description="Polar residues" evidence="1">
    <location>
        <begin position="28"/>
        <end position="37"/>
    </location>
</feature>
<evidence type="ECO:0000313" key="2">
    <source>
        <dbReference type="EMBL" id="KAK5909613.1"/>
    </source>
</evidence>
<keyword evidence="3" id="KW-1185">Reference proteome</keyword>
<comment type="caution">
    <text evidence="2">The sequence shown here is derived from an EMBL/GenBank/DDBJ whole genome shotgun (WGS) entry which is preliminary data.</text>
</comment>
<dbReference type="EMBL" id="JAULUE010002048">
    <property type="protein sequence ID" value="KAK5909613.1"/>
    <property type="molecule type" value="Genomic_DNA"/>
</dbReference>
<dbReference type="Proteomes" id="UP001335648">
    <property type="component" value="Unassembled WGS sequence"/>
</dbReference>
<protein>
    <submittedName>
        <fullName evidence="2">Uncharacterized protein</fullName>
    </submittedName>
</protein>
<name>A0AAN8CYG2_9TELE</name>
<reference evidence="2 3" key="1">
    <citation type="journal article" date="2023" name="Mol. Biol. Evol.">
        <title>Genomics of Secondarily Temperate Adaptation in the Only Non-Antarctic Icefish.</title>
        <authorList>
            <person name="Rivera-Colon A.G."/>
            <person name="Rayamajhi N."/>
            <person name="Minhas B.F."/>
            <person name="Madrigal G."/>
            <person name="Bilyk K.T."/>
            <person name="Yoon V."/>
            <person name="Hune M."/>
            <person name="Gregory S."/>
            <person name="Cheng C.H.C."/>
            <person name="Catchen J.M."/>
        </authorList>
    </citation>
    <scope>NUCLEOTIDE SEQUENCE [LARGE SCALE GENOMIC DNA]</scope>
    <source>
        <strain evidence="2">JC2023a</strain>
    </source>
</reference>
<gene>
    <name evidence="2" type="ORF">CesoFtcFv8_003526</name>
</gene>
<organism evidence="2 3">
    <name type="scientific">Champsocephalus esox</name>
    <name type="common">pike icefish</name>
    <dbReference type="NCBI Taxonomy" id="159716"/>
    <lineage>
        <taxon>Eukaryota</taxon>
        <taxon>Metazoa</taxon>
        <taxon>Chordata</taxon>
        <taxon>Craniata</taxon>
        <taxon>Vertebrata</taxon>
        <taxon>Euteleostomi</taxon>
        <taxon>Actinopterygii</taxon>
        <taxon>Neopterygii</taxon>
        <taxon>Teleostei</taxon>
        <taxon>Neoteleostei</taxon>
        <taxon>Acanthomorphata</taxon>
        <taxon>Eupercaria</taxon>
        <taxon>Perciformes</taxon>
        <taxon>Notothenioidei</taxon>
        <taxon>Channichthyidae</taxon>
        <taxon>Champsocephalus</taxon>
    </lineage>
</organism>
<accession>A0AAN8CYG2</accession>
<feature type="region of interest" description="Disordered" evidence="1">
    <location>
        <begin position="1"/>
        <end position="37"/>
    </location>
</feature>
<evidence type="ECO:0000256" key="1">
    <source>
        <dbReference type="SAM" id="MobiDB-lite"/>
    </source>
</evidence>
<sequence length="107" mass="11882">MDNSLPGPLRHPQPASGRDGAPTPFQEEVQSAPGQNNFYSNYTNVYALIIIDSQAEPEDKMEQSTEYLTAEHILRPRLFSLVDVRLLSSVKAEATEPERRETGGAHT</sequence>
<evidence type="ECO:0000313" key="3">
    <source>
        <dbReference type="Proteomes" id="UP001335648"/>
    </source>
</evidence>
<dbReference type="AlphaFoldDB" id="A0AAN8CYG2"/>
<proteinExistence type="predicted"/>